<comment type="caution">
    <text evidence="3">The sequence shown here is derived from an EMBL/GenBank/DDBJ whole genome shotgun (WGS) entry which is preliminary data.</text>
</comment>
<proteinExistence type="inferred from homology"/>
<dbReference type="EMBL" id="JAGKQM010000019">
    <property type="protein sequence ID" value="KAH0858070.1"/>
    <property type="molecule type" value="Genomic_DNA"/>
</dbReference>
<organism evidence="3 4">
    <name type="scientific">Brassica napus</name>
    <name type="common">Rape</name>
    <dbReference type="NCBI Taxonomy" id="3708"/>
    <lineage>
        <taxon>Eukaryota</taxon>
        <taxon>Viridiplantae</taxon>
        <taxon>Streptophyta</taxon>
        <taxon>Embryophyta</taxon>
        <taxon>Tracheophyta</taxon>
        <taxon>Spermatophyta</taxon>
        <taxon>Magnoliopsida</taxon>
        <taxon>eudicotyledons</taxon>
        <taxon>Gunneridae</taxon>
        <taxon>Pentapetalae</taxon>
        <taxon>rosids</taxon>
        <taxon>malvids</taxon>
        <taxon>Brassicales</taxon>
        <taxon>Brassicaceae</taxon>
        <taxon>Brassiceae</taxon>
        <taxon>Brassica</taxon>
    </lineage>
</organism>
<comment type="similarity">
    <text evidence="1">Belongs to the senescence regulator S40 family.</text>
</comment>
<protein>
    <submittedName>
        <fullName evidence="3">Uncharacterized protein</fullName>
    </submittedName>
</protein>
<reference evidence="3 4" key="1">
    <citation type="submission" date="2021-05" db="EMBL/GenBank/DDBJ databases">
        <title>Genome Assembly of Synthetic Allotetraploid Brassica napus Reveals Homoeologous Exchanges between Subgenomes.</title>
        <authorList>
            <person name="Davis J.T."/>
        </authorList>
    </citation>
    <scope>NUCLEOTIDE SEQUENCE [LARGE SCALE GENOMIC DNA]</scope>
    <source>
        <strain evidence="4">cv. Da-Ae</strain>
        <tissue evidence="3">Seedling</tissue>
    </source>
</reference>
<dbReference type="Pfam" id="PF04520">
    <property type="entry name" value="Senescence_reg"/>
    <property type="match status" value="1"/>
</dbReference>
<dbReference type="InterPro" id="IPR007608">
    <property type="entry name" value="Senescence_reg_S40"/>
</dbReference>
<name>A0ABQ7XQ53_BRANA</name>
<evidence type="ECO:0000313" key="4">
    <source>
        <dbReference type="Proteomes" id="UP000824890"/>
    </source>
</evidence>
<feature type="region of interest" description="Disordered" evidence="2">
    <location>
        <begin position="157"/>
        <end position="178"/>
    </location>
</feature>
<feature type="compositionally biased region" description="Acidic residues" evidence="2">
    <location>
        <begin position="160"/>
        <end position="174"/>
    </location>
</feature>
<accession>A0ABQ7XQ53</accession>
<dbReference type="Proteomes" id="UP000824890">
    <property type="component" value="Unassembled WGS sequence"/>
</dbReference>
<dbReference type="PANTHER" id="PTHR33083:SF89">
    <property type="entry name" value="PROTEIN S40-2"/>
    <property type="match status" value="1"/>
</dbReference>
<evidence type="ECO:0000256" key="1">
    <source>
        <dbReference type="ARBA" id="ARBA00034773"/>
    </source>
</evidence>
<dbReference type="PANTHER" id="PTHR33083">
    <property type="entry name" value="EXPRESSED PROTEIN"/>
    <property type="match status" value="1"/>
</dbReference>
<evidence type="ECO:0000313" key="3">
    <source>
        <dbReference type="EMBL" id="KAH0858070.1"/>
    </source>
</evidence>
<evidence type="ECO:0000256" key="2">
    <source>
        <dbReference type="SAM" id="MobiDB-lite"/>
    </source>
</evidence>
<keyword evidence="4" id="KW-1185">Reference proteome</keyword>
<sequence>MFKLMVLGDGGYPSFVVAGFLPGGRGFLRSVDAGSSSREAEARLAPSSSASVSEGACYRRWLLSSDDGATVKREKKRLESRESDEISVYQMYLSVVRISGVTADPFPAEPVRQDEDSALTRVDRLGQCRNDEKGTRQRVAAKKTSPMSIPVNNFRRTEWETTEEEEEEEEEEEDKTPPHVIVERRLKEQIAFSVCALKGRDLNRHRNSVLRMTGFLEA</sequence>
<gene>
    <name evidence="3" type="ORF">HID58_086331</name>
</gene>